<comment type="caution">
    <text evidence="2">The sequence shown here is derived from an EMBL/GenBank/DDBJ whole genome shotgun (WGS) entry which is preliminary data.</text>
</comment>
<proteinExistence type="predicted"/>
<protein>
    <submittedName>
        <fullName evidence="2">Uncharacterized protein</fullName>
    </submittedName>
</protein>
<reference evidence="2" key="1">
    <citation type="submission" date="2021-10" db="EMBL/GenBank/DDBJ databases">
        <title>Tropical sea cucumber genome reveals ecological adaptation and Cuvierian tubules defense mechanism.</title>
        <authorList>
            <person name="Chen T."/>
        </authorList>
    </citation>
    <scope>NUCLEOTIDE SEQUENCE</scope>
    <source>
        <strain evidence="2">Nanhai2018</strain>
        <tissue evidence="2">Muscle</tissue>
    </source>
</reference>
<evidence type="ECO:0000313" key="2">
    <source>
        <dbReference type="EMBL" id="KAJ8042078.1"/>
    </source>
</evidence>
<evidence type="ECO:0000256" key="1">
    <source>
        <dbReference type="SAM" id="SignalP"/>
    </source>
</evidence>
<keyword evidence="1" id="KW-0732">Signal</keyword>
<feature type="signal peptide" evidence="1">
    <location>
        <begin position="1"/>
        <end position="20"/>
    </location>
</feature>
<accession>A0A9Q1CAC2</accession>
<feature type="chain" id="PRO_5040242512" evidence="1">
    <location>
        <begin position="21"/>
        <end position="225"/>
    </location>
</feature>
<gene>
    <name evidence="2" type="ORF">HOLleu_13058</name>
</gene>
<dbReference type="EMBL" id="JAIZAY010000005">
    <property type="protein sequence ID" value="KAJ8042078.1"/>
    <property type="molecule type" value="Genomic_DNA"/>
</dbReference>
<dbReference type="Proteomes" id="UP001152320">
    <property type="component" value="Chromosome 5"/>
</dbReference>
<keyword evidence="3" id="KW-1185">Reference proteome</keyword>
<dbReference type="AlphaFoldDB" id="A0A9Q1CAC2"/>
<organism evidence="2 3">
    <name type="scientific">Holothuria leucospilota</name>
    <name type="common">Black long sea cucumber</name>
    <name type="synonym">Mertensiothuria leucospilota</name>
    <dbReference type="NCBI Taxonomy" id="206669"/>
    <lineage>
        <taxon>Eukaryota</taxon>
        <taxon>Metazoa</taxon>
        <taxon>Echinodermata</taxon>
        <taxon>Eleutherozoa</taxon>
        <taxon>Echinozoa</taxon>
        <taxon>Holothuroidea</taxon>
        <taxon>Aspidochirotacea</taxon>
        <taxon>Aspidochirotida</taxon>
        <taxon>Holothuriidae</taxon>
        <taxon>Holothuria</taxon>
    </lineage>
</organism>
<dbReference type="PROSITE" id="PS51257">
    <property type="entry name" value="PROKAR_LIPOPROTEIN"/>
    <property type="match status" value="1"/>
</dbReference>
<sequence length="225" mass="25131">MGLNQSKLLELSLSLATVIALSCKVTLCILGNPRLSANELLLRSHHNDCCLEKPLVPQHFNDGKDENPLKNSQEPISLTFTGQDFENRTAEETHRENIAVIGIQCDPSPKKLVNTEVQCDHTSEETGDIITMKLKLAHANIYMLKKHFEGELSRQIGADLDVALYRSSELGNYLIVRGDTSDMAACITFCEKRYQGEVVKKSLLPDELYIEKGVSWMKVVAKSNI</sequence>
<name>A0A9Q1CAC2_HOLLE</name>
<evidence type="ECO:0000313" key="3">
    <source>
        <dbReference type="Proteomes" id="UP001152320"/>
    </source>
</evidence>